<comment type="similarity">
    <text evidence="1">Belongs to the ABC transporter superfamily.</text>
</comment>
<accession>A0ABS0TAX5</accession>
<dbReference type="Gene3D" id="3.40.50.300">
    <property type="entry name" value="P-loop containing nucleotide triphosphate hydrolases"/>
    <property type="match status" value="1"/>
</dbReference>
<dbReference type="PROSITE" id="PS50893">
    <property type="entry name" value="ABC_TRANSPORTER_2"/>
    <property type="match status" value="1"/>
</dbReference>
<dbReference type="Proteomes" id="UP000751852">
    <property type="component" value="Unassembled WGS sequence"/>
</dbReference>
<evidence type="ECO:0000256" key="2">
    <source>
        <dbReference type="ARBA" id="ARBA00022448"/>
    </source>
</evidence>
<keyword evidence="3" id="KW-0547">Nucleotide-binding</keyword>
<proteinExistence type="inferred from homology"/>
<keyword evidence="7" id="KW-1185">Reference proteome</keyword>
<organism evidence="6 7">
    <name type="scientific">Staphylococcus canis</name>
    <dbReference type="NCBI Taxonomy" id="2724942"/>
    <lineage>
        <taxon>Bacteria</taxon>
        <taxon>Bacillati</taxon>
        <taxon>Bacillota</taxon>
        <taxon>Bacilli</taxon>
        <taxon>Bacillales</taxon>
        <taxon>Staphylococcaceae</taxon>
        <taxon>Staphylococcus</taxon>
    </lineage>
</organism>
<dbReference type="InterPro" id="IPR027417">
    <property type="entry name" value="P-loop_NTPase"/>
</dbReference>
<keyword evidence="2" id="KW-0813">Transport</keyword>
<comment type="caution">
    <text evidence="6">The sequence shown here is derived from an EMBL/GenBank/DDBJ whole genome shotgun (WGS) entry which is preliminary data.</text>
</comment>
<reference evidence="6 7" key="1">
    <citation type="submission" date="2020-04" db="EMBL/GenBank/DDBJ databases">
        <title>Staphylococcus species from domestic dog.</title>
        <authorList>
            <person name="Paterson G.K."/>
        </authorList>
    </citation>
    <scope>NUCLEOTIDE SEQUENCE [LARGE SCALE GENOMIC DNA]</scope>
    <source>
        <strain evidence="6 7">H16/1A</strain>
    </source>
</reference>
<evidence type="ECO:0000256" key="4">
    <source>
        <dbReference type="ARBA" id="ARBA00022840"/>
    </source>
</evidence>
<keyword evidence="4 6" id="KW-0067">ATP-binding</keyword>
<dbReference type="InterPro" id="IPR003593">
    <property type="entry name" value="AAA+_ATPase"/>
</dbReference>
<name>A0ABS0TAX5_9STAP</name>
<dbReference type="RefSeq" id="WP_198618668.1">
    <property type="nucleotide sequence ID" value="NZ_JABANU010000031.1"/>
</dbReference>
<dbReference type="Pfam" id="PF00005">
    <property type="entry name" value="ABC_tran"/>
    <property type="match status" value="1"/>
</dbReference>
<dbReference type="EMBL" id="JABANU010000031">
    <property type="protein sequence ID" value="MBI5975896.1"/>
    <property type="molecule type" value="Genomic_DNA"/>
</dbReference>
<protein>
    <submittedName>
        <fullName evidence="6">ABC transporter ATP-binding protein</fullName>
    </submittedName>
</protein>
<sequence>MLVNLENVYKQKSGRTLLSDINWLVHKGERWLVYGLNGAGKSTLLNIINAYDFATSGHVTLFDMSPGEKGYSAQAVRSHIGYVSSQLKARFAEGERVIDVVLSGIYQSIGLYQETTQDDIQRAEAMLETLDIIKYRDAYFGLLSTGEQQSVLLARAMMNSPDLLILDEPGNGLDFIARERLIDTLHRLYQHFHETAVIYVTHYVEEITDEFTHALLLKSGKIQQSGQIEEVMTSRHLSQLFNLPVKLYEHHHRYQIVRL</sequence>
<dbReference type="PANTHER" id="PTHR42734">
    <property type="entry name" value="METAL TRANSPORT SYSTEM ATP-BINDING PROTEIN TM_0124-RELATED"/>
    <property type="match status" value="1"/>
</dbReference>
<evidence type="ECO:0000259" key="5">
    <source>
        <dbReference type="PROSITE" id="PS50893"/>
    </source>
</evidence>
<dbReference type="GO" id="GO:0005524">
    <property type="term" value="F:ATP binding"/>
    <property type="evidence" value="ECO:0007669"/>
    <property type="project" value="UniProtKB-KW"/>
</dbReference>
<evidence type="ECO:0000313" key="6">
    <source>
        <dbReference type="EMBL" id="MBI5975896.1"/>
    </source>
</evidence>
<dbReference type="PANTHER" id="PTHR42734:SF17">
    <property type="entry name" value="METAL TRANSPORT SYSTEM ATP-BINDING PROTEIN TM_0124-RELATED"/>
    <property type="match status" value="1"/>
</dbReference>
<dbReference type="InterPro" id="IPR050153">
    <property type="entry name" value="Metal_Ion_Import_ABC"/>
</dbReference>
<evidence type="ECO:0000256" key="3">
    <source>
        <dbReference type="ARBA" id="ARBA00022741"/>
    </source>
</evidence>
<feature type="domain" description="ABC transporter" evidence="5">
    <location>
        <begin position="3"/>
        <end position="244"/>
    </location>
</feature>
<evidence type="ECO:0000313" key="7">
    <source>
        <dbReference type="Proteomes" id="UP000751852"/>
    </source>
</evidence>
<dbReference type="SUPFAM" id="SSF52540">
    <property type="entry name" value="P-loop containing nucleoside triphosphate hydrolases"/>
    <property type="match status" value="1"/>
</dbReference>
<dbReference type="InterPro" id="IPR003439">
    <property type="entry name" value="ABC_transporter-like_ATP-bd"/>
</dbReference>
<gene>
    <name evidence="6" type="ORF">HHH54_09855</name>
</gene>
<dbReference type="SMART" id="SM00382">
    <property type="entry name" value="AAA"/>
    <property type="match status" value="1"/>
</dbReference>
<evidence type="ECO:0000256" key="1">
    <source>
        <dbReference type="ARBA" id="ARBA00005417"/>
    </source>
</evidence>